<dbReference type="EMBL" id="VSSQ01046011">
    <property type="protein sequence ID" value="MPM99959.1"/>
    <property type="molecule type" value="Genomic_DNA"/>
</dbReference>
<sequence>MAALQRLGYDKIYCSPVEYFNKDTEFIHTTGNPFKKRDKYQYQNEYRILVKKDTLGPLTVNIGSLSDIAIDITTLMENSIKALNKQS</sequence>
<name>A0A645EF43_9ZZZZ</name>
<organism evidence="1">
    <name type="scientific">bioreactor metagenome</name>
    <dbReference type="NCBI Taxonomy" id="1076179"/>
    <lineage>
        <taxon>unclassified sequences</taxon>
        <taxon>metagenomes</taxon>
        <taxon>ecological metagenomes</taxon>
    </lineage>
</organism>
<proteinExistence type="predicted"/>
<reference evidence="1" key="1">
    <citation type="submission" date="2019-08" db="EMBL/GenBank/DDBJ databases">
        <authorList>
            <person name="Kucharzyk K."/>
            <person name="Murdoch R.W."/>
            <person name="Higgins S."/>
            <person name="Loffler F."/>
        </authorList>
    </citation>
    <scope>NUCLEOTIDE SEQUENCE</scope>
</reference>
<protein>
    <submittedName>
        <fullName evidence="1">Uncharacterized protein</fullName>
    </submittedName>
</protein>
<evidence type="ECO:0000313" key="1">
    <source>
        <dbReference type="EMBL" id="MPM99959.1"/>
    </source>
</evidence>
<gene>
    <name evidence="1" type="ORF">SDC9_147154</name>
</gene>
<dbReference type="AlphaFoldDB" id="A0A645EF43"/>
<comment type="caution">
    <text evidence="1">The sequence shown here is derived from an EMBL/GenBank/DDBJ whole genome shotgun (WGS) entry which is preliminary data.</text>
</comment>
<accession>A0A645EF43</accession>